<feature type="transmembrane region" description="Helical" evidence="1">
    <location>
        <begin position="85"/>
        <end position="103"/>
    </location>
</feature>
<name>A0ABQ8ARL1_BRANA</name>
<feature type="transmembrane region" description="Helical" evidence="1">
    <location>
        <begin position="34"/>
        <end position="52"/>
    </location>
</feature>
<keyword evidence="1" id="KW-0812">Transmembrane</keyword>
<evidence type="ECO:0000313" key="3">
    <source>
        <dbReference type="EMBL" id="KAH0894862.1"/>
    </source>
</evidence>
<evidence type="ECO:0000259" key="2">
    <source>
        <dbReference type="Pfam" id="PF09331"/>
    </source>
</evidence>
<dbReference type="EMBL" id="JAGKQM010000013">
    <property type="protein sequence ID" value="KAH0894862.1"/>
    <property type="molecule type" value="Genomic_DNA"/>
</dbReference>
<dbReference type="Proteomes" id="UP000824890">
    <property type="component" value="Unassembled WGS sequence"/>
</dbReference>
<feature type="domain" description="DUF1985" evidence="2">
    <location>
        <begin position="13"/>
        <end position="106"/>
    </location>
</feature>
<organism evidence="3 4">
    <name type="scientific">Brassica napus</name>
    <name type="common">Rape</name>
    <dbReference type="NCBI Taxonomy" id="3708"/>
    <lineage>
        <taxon>Eukaryota</taxon>
        <taxon>Viridiplantae</taxon>
        <taxon>Streptophyta</taxon>
        <taxon>Embryophyta</taxon>
        <taxon>Tracheophyta</taxon>
        <taxon>Spermatophyta</taxon>
        <taxon>Magnoliopsida</taxon>
        <taxon>eudicotyledons</taxon>
        <taxon>Gunneridae</taxon>
        <taxon>Pentapetalae</taxon>
        <taxon>rosids</taxon>
        <taxon>malvids</taxon>
        <taxon>Brassicales</taxon>
        <taxon>Brassicaceae</taxon>
        <taxon>Brassiceae</taxon>
        <taxon>Brassica</taxon>
    </lineage>
</organism>
<dbReference type="InterPro" id="IPR015410">
    <property type="entry name" value="DUF1985"/>
</dbReference>
<evidence type="ECO:0000313" key="4">
    <source>
        <dbReference type="Proteomes" id="UP000824890"/>
    </source>
</evidence>
<comment type="caution">
    <text evidence="3">The sequence shown here is derived from an EMBL/GenBank/DDBJ whole genome shotgun (WGS) entry which is preliminary data.</text>
</comment>
<protein>
    <recommendedName>
        <fullName evidence="2">DUF1985 domain-containing protein</fullName>
    </recommendedName>
</protein>
<keyword evidence="1" id="KW-1133">Transmembrane helix</keyword>
<dbReference type="Pfam" id="PF09331">
    <property type="entry name" value="DUF1985"/>
    <property type="match status" value="1"/>
</dbReference>
<keyword evidence="4" id="KW-1185">Reference proteome</keyword>
<proteinExistence type="predicted"/>
<keyword evidence="1" id="KW-0472">Membrane</keyword>
<feature type="non-terminal residue" evidence="3">
    <location>
        <position position="1"/>
    </location>
</feature>
<accession>A0ABQ8ARL1</accession>
<sequence length="109" mass="12287">KPTFSGRFGRYILSTQLKVAKKHEAFFLFAGKPILPLIIAIVTCLNCCKYPANRKKRTKKHIKVLVSSVISMLKKKNVTGKEMKLKYAILAFLVSVILLTTHAPKTRPC</sequence>
<reference evidence="3 4" key="1">
    <citation type="submission" date="2021-05" db="EMBL/GenBank/DDBJ databases">
        <title>Genome Assembly of Synthetic Allotetraploid Brassica napus Reveals Homoeologous Exchanges between Subgenomes.</title>
        <authorList>
            <person name="Davis J.T."/>
        </authorList>
    </citation>
    <scope>NUCLEOTIDE SEQUENCE [LARGE SCALE GENOMIC DNA]</scope>
    <source>
        <strain evidence="4">cv. Da-Ae</strain>
        <tissue evidence="3">Seedling</tissue>
    </source>
</reference>
<evidence type="ECO:0000256" key="1">
    <source>
        <dbReference type="SAM" id="Phobius"/>
    </source>
</evidence>
<gene>
    <name evidence="3" type="ORF">HID58_057291</name>
</gene>